<evidence type="ECO:0000256" key="2">
    <source>
        <dbReference type="SAM" id="MobiDB-lite"/>
    </source>
</evidence>
<protein>
    <submittedName>
        <fullName evidence="5">Uncharacterized protein</fullName>
    </submittedName>
</protein>
<dbReference type="GO" id="GO:0003677">
    <property type="term" value="F:DNA binding"/>
    <property type="evidence" value="ECO:0007669"/>
    <property type="project" value="UniProtKB-KW"/>
</dbReference>
<dbReference type="InterPro" id="IPR017930">
    <property type="entry name" value="Myb_dom"/>
</dbReference>
<dbReference type="PANTHER" id="PTHR47122:SF4">
    <property type="entry name" value="TRF-LIKE 3"/>
    <property type="match status" value="1"/>
</dbReference>
<dbReference type="EMBL" id="JACMSC010000011">
    <property type="protein sequence ID" value="KAG6500810.1"/>
    <property type="molecule type" value="Genomic_DNA"/>
</dbReference>
<feature type="region of interest" description="Disordered" evidence="2">
    <location>
        <begin position="412"/>
        <end position="439"/>
    </location>
</feature>
<dbReference type="AlphaFoldDB" id="A0A8J5G3L5"/>
<gene>
    <name evidence="5" type="ORF">ZIOFF_040665</name>
</gene>
<dbReference type="PROSITE" id="PS50090">
    <property type="entry name" value="MYB_LIKE"/>
    <property type="match status" value="1"/>
</dbReference>
<dbReference type="Proteomes" id="UP000734854">
    <property type="component" value="Unassembled WGS sequence"/>
</dbReference>
<dbReference type="PROSITE" id="PS51294">
    <property type="entry name" value="HTH_MYB"/>
    <property type="match status" value="1"/>
</dbReference>
<feature type="region of interest" description="Disordered" evidence="2">
    <location>
        <begin position="537"/>
        <end position="559"/>
    </location>
</feature>
<keyword evidence="1" id="KW-0238">DNA-binding</keyword>
<evidence type="ECO:0000256" key="1">
    <source>
        <dbReference type="ARBA" id="ARBA00023125"/>
    </source>
</evidence>
<dbReference type="Gene3D" id="1.10.246.220">
    <property type="match status" value="1"/>
</dbReference>
<dbReference type="Pfam" id="PF00249">
    <property type="entry name" value="Myb_DNA-binding"/>
    <property type="match status" value="1"/>
</dbReference>
<dbReference type="SMART" id="SM00717">
    <property type="entry name" value="SANT"/>
    <property type="match status" value="1"/>
</dbReference>
<accession>A0A8J5G3L5</accession>
<keyword evidence="6" id="KW-1185">Reference proteome</keyword>
<evidence type="ECO:0000259" key="4">
    <source>
        <dbReference type="PROSITE" id="PS51294"/>
    </source>
</evidence>
<dbReference type="PANTHER" id="PTHR47122">
    <property type="entry name" value="MYB-LIKE DNA-BINDING DOMAIN CONTAINING PROTEIN, EXPRESSED"/>
    <property type="match status" value="1"/>
</dbReference>
<feature type="region of interest" description="Disordered" evidence="2">
    <location>
        <begin position="359"/>
        <end position="386"/>
    </location>
</feature>
<proteinExistence type="predicted"/>
<sequence>MQILWFQKVSTLNLTSYNTWISQHGYLTNIQQEEMSGKSLNSSPTRMVVEDQISGRSNISSCIDKLQPENASNEGIPSSLELSTIHIVEVGIAQRCSKATNKDEASSKSSVPKSCTISLPDFSILSGEIRLDNFSIRELQEAFRATFGRQTSVKDKLWLKRRIAMGLTNSSHVPDTDFVIKDNKIVLNEEENRKLQPTQAGSGSSLDMHVINASPKKLETSMIGAISDEQVSAKRLKTPSSKDNSKDDYYQIEKFVVKRMRKPTKRYIEELSEHEDMECAVKSYSCSKNLERVYSPSKSSWAIGDVDFPNRIFSARYIPPAGFKFQVPFVLRARRCRPRKDFSVFMKYQSSGLCPTVEASTMTPVQEESGSGSGSRSRELSSVAVQSSIAEEDMKVDNGTFNCEEKTDVEHGKLDDHGNSFPVNANTQPAEPKSSERRKHHRAWTLCEVQKLVDGVAKYGAGRWSEIRRLAFASYSYRTPVDLKDKWRNLLRASLSQCSIEKGERNSRKYTSVPIPTPILSQVRELAELHAQAGLKLGTKKSTDNEGRAGVHEEGSGFL</sequence>
<dbReference type="SUPFAM" id="SSF46689">
    <property type="entry name" value="Homeodomain-like"/>
    <property type="match status" value="1"/>
</dbReference>
<name>A0A8J5G3L5_ZINOF</name>
<feature type="domain" description="Myb-like" evidence="3">
    <location>
        <begin position="436"/>
        <end position="491"/>
    </location>
</feature>
<evidence type="ECO:0000259" key="3">
    <source>
        <dbReference type="PROSITE" id="PS50090"/>
    </source>
</evidence>
<evidence type="ECO:0000313" key="5">
    <source>
        <dbReference type="EMBL" id="KAG6500810.1"/>
    </source>
</evidence>
<organism evidence="5 6">
    <name type="scientific">Zingiber officinale</name>
    <name type="common">Ginger</name>
    <name type="synonym">Amomum zingiber</name>
    <dbReference type="NCBI Taxonomy" id="94328"/>
    <lineage>
        <taxon>Eukaryota</taxon>
        <taxon>Viridiplantae</taxon>
        <taxon>Streptophyta</taxon>
        <taxon>Embryophyta</taxon>
        <taxon>Tracheophyta</taxon>
        <taxon>Spermatophyta</taxon>
        <taxon>Magnoliopsida</taxon>
        <taxon>Liliopsida</taxon>
        <taxon>Zingiberales</taxon>
        <taxon>Zingiberaceae</taxon>
        <taxon>Zingiber</taxon>
    </lineage>
</organism>
<reference evidence="5 6" key="1">
    <citation type="submission" date="2020-08" db="EMBL/GenBank/DDBJ databases">
        <title>Plant Genome Project.</title>
        <authorList>
            <person name="Zhang R.-G."/>
        </authorList>
    </citation>
    <scope>NUCLEOTIDE SEQUENCE [LARGE SCALE GENOMIC DNA]</scope>
    <source>
        <tissue evidence="5">Rhizome</tissue>
    </source>
</reference>
<dbReference type="InterPro" id="IPR001005">
    <property type="entry name" value="SANT/Myb"/>
</dbReference>
<feature type="domain" description="HTH myb-type" evidence="4">
    <location>
        <begin position="436"/>
        <end position="495"/>
    </location>
</feature>
<feature type="compositionally biased region" description="Basic and acidic residues" evidence="2">
    <location>
        <begin position="541"/>
        <end position="559"/>
    </location>
</feature>
<evidence type="ECO:0000313" key="6">
    <source>
        <dbReference type="Proteomes" id="UP000734854"/>
    </source>
</evidence>
<dbReference type="CDD" id="cd11660">
    <property type="entry name" value="SANT_TRF"/>
    <property type="match status" value="1"/>
</dbReference>
<comment type="caution">
    <text evidence="5">The sequence shown here is derived from an EMBL/GenBank/DDBJ whole genome shotgun (WGS) entry which is preliminary data.</text>
</comment>
<dbReference type="InterPro" id="IPR009057">
    <property type="entry name" value="Homeodomain-like_sf"/>
</dbReference>